<keyword evidence="3" id="KW-0614">Plasmid</keyword>
<geneLocation type="plasmid" evidence="3 4">
    <name>pANACY.01</name>
</geneLocation>
<keyword evidence="4" id="KW-1185">Reference proteome</keyword>
<dbReference type="PATRIC" id="fig|272123.3.peg.6131"/>
<dbReference type="HOGENOM" id="CLU_023344_0_0_3"/>
<proteinExistence type="predicted"/>
<keyword evidence="1" id="KW-0051">Antiviral defense</keyword>
<protein>
    <recommendedName>
        <fullName evidence="2">CRISPR type III-associated protein domain-containing protein</fullName>
    </recommendedName>
</protein>
<reference evidence="4" key="1">
    <citation type="journal article" date="2013" name="Proc. Natl. Acad. Sci. U.S.A.">
        <title>Improving the coverage of the cyanobacterial phylum using diversity-driven genome sequencing.</title>
        <authorList>
            <person name="Shih P.M."/>
            <person name="Wu D."/>
            <person name="Latifi A."/>
            <person name="Axen S.D."/>
            <person name="Fewer D.P."/>
            <person name="Talla E."/>
            <person name="Calteau A."/>
            <person name="Cai F."/>
            <person name="Tandeau de Marsac N."/>
            <person name="Rippka R."/>
            <person name="Herdman M."/>
            <person name="Sivonen K."/>
            <person name="Coursin T."/>
            <person name="Laurent T."/>
            <person name="Goodwin L."/>
            <person name="Nolan M."/>
            <person name="Davenport K.W."/>
            <person name="Han C.S."/>
            <person name="Rubin E.M."/>
            <person name="Eisen J.A."/>
            <person name="Woyke T."/>
            <person name="Gugger M."/>
            <person name="Kerfeld C.A."/>
        </authorList>
    </citation>
    <scope>NUCLEOTIDE SEQUENCE [LARGE SCALE GENOMIC DNA]</scope>
    <source>
        <strain evidence="4">ATCC 27899 / PCC 7122</strain>
    </source>
</reference>
<dbReference type="InterPro" id="IPR005537">
    <property type="entry name" value="RAMP_III_fam"/>
</dbReference>
<feature type="domain" description="CRISPR type III-associated protein" evidence="2">
    <location>
        <begin position="57"/>
        <end position="279"/>
    </location>
</feature>
<organism evidence="3 4">
    <name type="scientific">Anabaena cylindrica (strain ATCC 27899 / PCC 7122)</name>
    <dbReference type="NCBI Taxonomy" id="272123"/>
    <lineage>
        <taxon>Bacteria</taxon>
        <taxon>Bacillati</taxon>
        <taxon>Cyanobacteriota</taxon>
        <taxon>Cyanophyceae</taxon>
        <taxon>Nostocales</taxon>
        <taxon>Nostocaceae</taxon>
        <taxon>Anabaena</taxon>
    </lineage>
</organism>
<feature type="domain" description="CRISPR type III-associated protein" evidence="2">
    <location>
        <begin position="387"/>
        <end position="588"/>
    </location>
</feature>
<dbReference type="RefSeq" id="WP_015217581.1">
    <property type="nucleotide sequence ID" value="NC_019772.1"/>
</dbReference>
<dbReference type="GO" id="GO:0051607">
    <property type="term" value="P:defense response to virus"/>
    <property type="evidence" value="ECO:0007669"/>
    <property type="project" value="UniProtKB-KW"/>
</dbReference>
<dbReference type="KEGG" id="acy:Anacy_5662"/>
<evidence type="ECO:0000313" key="4">
    <source>
        <dbReference type="Proteomes" id="UP000010474"/>
    </source>
</evidence>
<dbReference type="EMBL" id="CP003660">
    <property type="protein sequence ID" value="AFZ60969.1"/>
    <property type="molecule type" value="Genomic_DNA"/>
</dbReference>
<sequence>MNPKHLEKVPDDRKAVAPYNFVEIPEKVVEAKLECNGKLRDNNRYYSDRHTGKIVCTLKTESPLYIRCALTPADFADFGDKPNEELTPEQRKKKAEFFQYPSKQYPVLPGSSLRGMVRTLVEIVSFGKIQRVSDASTFFFRAVAADSDDPLAERYTNAVGKLAGNVSAGYLEKRDGKWFIRPAIKNHLGKSFIRVKEEDIKVYLPSLITMEKANYLPQYLKISYEGVGESLKISENCDIYEYKGWLVTSGNMLDNSKTTEAERKRLLRRKEGRKFHYIVLQSDNSAVSIPISEDAIRDYRNALTDFQKGKPFKQNYKNTFHESMGFLKYLDNEEPRPVFYCEPQNRQSTVTLFGQSPNFRIPYSPQNDGKAASAVDFIPEEVGESKKIDLADAIFGFVRRKNENKKQGSDENKKEKQEKSRAGRIFFSDAQYKSEENGIWLTDDTITPQILATPKSTTFQHYLVQKSHEKKSLKHYASQPNQETVIRGHKLYWHKGNIGIDRIKTKASEAEIKDKQSQYTEIKPIQSGVSFEFTIYFENLSDVELGALLWVLTLSVKDVKKLQLLSLDGKEKYRLSLGMGKSLGMGAVMIEKYELSLNERYRNEPKQRYTQLFDDSNWLSGDRPATYDEHKECIQKFEEYVTTRISEADFRQDYPDKQDYEKLKLKDVPRIKMLLTMLRWDIFPPVNRTRYMEIERDITTNDYICQPVKEDDKTVNEYKCRLILPTPFQVMDMSDNGRHQTLNLDNLKSSRQNEITKSKASQEFQVGQVLEAKVVKISVIKVTYEFLEGVKRTTEEHKKAKYLQEGQMVKVKITALRDNGEIKNIQLLD</sequence>
<evidence type="ECO:0000313" key="3">
    <source>
        <dbReference type="EMBL" id="AFZ60969.1"/>
    </source>
</evidence>
<evidence type="ECO:0000256" key="1">
    <source>
        <dbReference type="ARBA" id="ARBA00023118"/>
    </source>
</evidence>
<gene>
    <name evidence="3" type="ordered locus">Anacy_5662</name>
</gene>
<evidence type="ECO:0000259" key="2">
    <source>
        <dbReference type="Pfam" id="PF03787"/>
    </source>
</evidence>
<dbReference type="AlphaFoldDB" id="K9ZQ89"/>
<dbReference type="Pfam" id="PF03787">
    <property type="entry name" value="RAMPs"/>
    <property type="match status" value="2"/>
</dbReference>
<name>K9ZQ89_ANACC</name>
<dbReference type="InterPro" id="IPR023825">
    <property type="entry name" value="CRISPR-assoc_RAMP_BGP1436"/>
</dbReference>
<accession>K9ZQ89</accession>
<dbReference type="Proteomes" id="UP000010474">
    <property type="component" value="Plasmid pANACY.01"/>
</dbReference>
<dbReference type="NCBIfam" id="TIGR03986">
    <property type="entry name" value="TIGR03986 family CRISPR-associated RAMP protein"/>
    <property type="match status" value="1"/>
</dbReference>